<feature type="transmembrane region" description="Helical" evidence="1">
    <location>
        <begin position="34"/>
        <end position="52"/>
    </location>
</feature>
<dbReference type="Gene3D" id="3.30.2010.10">
    <property type="entry name" value="Metalloproteases ('zincins'), catalytic domain"/>
    <property type="match status" value="1"/>
</dbReference>
<evidence type="ECO:0000313" key="4">
    <source>
        <dbReference type="Proteomes" id="UP000319383"/>
    </source>
</evidence>
<organism evidence="3 4">
    <name type="scientific">Symmachiella dynata</name>
    <dbReference type="NCBI Taxonomy" id="2527995"/>
    <lineage>
        <taxon>Bacteria</taxon>
        <taxon>Pseudomonadati</taxon>
        <taxon>Planctomycetota</taxon>
        <taxon>Planctomycetia</taxon>
        <taxon>Planctomycetales</taxon>
        <taxon>Planctomycetaceae</taxon>
        <taxon>Symmachiella</taxon>
    </lineage>
</organism>
<name>A0A517ZHR1_9PLAN</name>
<evidence type="ECO:0000313" key="3">
    <source>
        <dbReference type="EMBL" id="QDU41992.1"/>
    </source>
</evidence>
<dbReference type="AlphaFoldDB" id="A0A517ZHR1"/>
<dbReference type="Pfam" id="PF05569">
    <property type="entry name" value="Peptidase_M56"/>
    <property type="match status" value="1"/>
</dbReference>
<dbReference type="KEGG" id="sdyn:Mal52_04470"/>
<gene>
    <name evidence="3" type="primary">blaR1_3</name>
    <name evidence="3" type="ORF">Mal52_04470</name>
</gene>
<dbReference type="InterPro" id="IPR052173">
    <property type="entry name" value="Beta-lactam_resp_regulator"/>
</dbReference>
<keyword evidence="1" id="KW-0812">Transmembrane</keyword>
<proteinExistence type="predicted"/>
<protein>
    <submittedName>
        <fullName evidence="3">Regulatory protein BlaR1</fullName>
    </submittedName>
</protein>
<accession>A0A517ZHR1</accession>
<dbReference type="CDD" id="cd07341">
    <property type="entry name" value="M56_BlaR1_MecR1_like"/>
    <property type="match status" value="1"/>
</dbReference>
<feature type="transmembrane region" description="Helical" evidence="1">
    <location>
        <begin position="254"/>
        <end position="273"/>
    </location>
</feature>
<evidence type="ECO:0000259" key="2">
    <source>
        <dbReference type="Pfam" id="PF05569"/>
    </source>
</evidence>
<sequence length="768" mass="87107">MHYILQIGLSNAVLVALMAFLIFCVHRYVKNPHLLAILWTIVLAKLIMPPLVSLPVSLPLNQGEFTVLSSQTISPTRSPVATNRLGDTRTDDRIKAVIAQPNVSESLADISHSAIPSPPIYGEEAAPQPRGEIAQTWGNRVGAAELVLIWLAGGGVWLVIVISRAMRFDRLVRQAPAAATDITRTVEHLVSRLGIKARLSVRVIDAAISPMVWAFGLQTVIVLPRRLMEQLSGEQREMLLAHELAHVRRGDHRLRWLEIVVLAIYWWYPVAWWTRKQLHRMQEECCDAHVLELFPKRAHAYSEVLLTTAEAVFQQRAAPLWASEFSKKPHLKQRIEAMLKPSNSLRFSRSIHIAARSCAIALLGISMHWSAADAHSPEDSDAISAIGDKDQDQSNVGSFDDTHANDVKTLVNTPVEMTVEALRKVWEKRVAKTQAYRVVWKTERTEQRARAMQNAAMYLRVFGNDAKSINKIDSQLANIDKTQETIKYDDETTMSFRGPAMRLETSGARVVWKDNKLRPIAFHKLEVTDGNVSMSYRPFGSRDQHAYGNIYYADVLYDSSNKETFPIRACFRPLTEETTSREFPLSVLQPATEEDITILGEKNPKAVVFKQKYDFYDTGRRTLMSFDPDKEYNLTRYASMHDKFTVAYTLDIQYEYKHEYDLWIPRQWRFDFYDARGKTVQSSRDSTVLSSEHNPTIPDEQYSIDYPVGTIVYDHRNEGRDFKGNNSKTVYVEGPGGEKKLITDIGAYEEILASDVISPSPEPADSND</sequence>
<keyword evidence="4" id="KW-1185">Reference proteome</keyword>
<dbReference type="EMBL" id="CP036276">
    <property type="protein sequence ID" value="QDU41992.1"/>
    <property type="molecule type" value="Genomic_DNA"/>
</dbReference>
<keyword evidence="1" id="KW-1133">Transmembrane helix</keyword>
<dbReference type="Proteomes" id="UP000319383">
    <property type="component" value="Chromosome"/>
</dbReference>
<dbReference type="PANTHER" id="PTHR34978:SF3">
    <property type="entry name" value="SLR0241 PROTEIN"/>
    <property type="match status" value="1"/>
</dbReference>
<feature type="transmembrane region" description="Helical" evidence="1">
    <location>
        <begin position="147"/>
        <end position="166"/>
    </location>
</feature>
<feature type="transmembrane region" description="Helical" evidence="1">
    <location>
        <begin position="6"/>
        <end position="25"/>
    </location>
</feature>
<dbReference type="InterPro" id="IPR008756">
    <property type="entry name" value="Peptidase_M56"/>
</dbReference>
<feature type="domain" description="Peptidase M56" evidence="2">
    <location>
        <begin position="5"/>
        <end position="337"/>
    </location>
</feature>
<dbReference type="PANTHER" id="PTHR34978">
    <property type="entry name" value="POSSIBLE SENSOR-TRANSDUCER PROTEIN BLAR"/>
    <property type="match status" value="1"/>
</dbReference>
<reference evidence="3 4" key="1">
    <citation type="submission" date="2019-02" db="EMBL/GenBank/DDBJ databases">
        <title>Deep-cultivation of Planctomycetes and their phenomic and genomic characterization uncovers novel biology.</title>
        <authorList>
            <person name="Wiegand S."/>
            <person name="Jogler M."/>
            <person name="Boedeker C."/>
            <person name="Pinto D."/>
            <person name="Vollmers J."/>
            <person name="Rivas-Marin E."/>
            <person name="Kohn T."/>
            <person name="Peeters S.H."/>
            <person name="Heuer A."/>
            <person name="Rast P."/>
            <person name="Oberbeckmann S."/>
            <person name="Bunk B."/>
            <person name="Jeske O."/>
            <person name="Meyerdierks A."/>
            <person name="Storesund J.E."/>
            <person name="Kallscheuer N."/>
            <person name="Luecker S."/>
            <person name="Lage O.M."/>
            <person name="Pohl T."/>
            <person name="Merkel B.J."/>
            <person name="Hornburger P."/>
            <person name="Mueller R.-W."/>
            <person name="Bruemmer F."/>
            <person name="Labrenz M."/>
            <person name="Spormann A.M."/>
            <person name="Op den Camp H."/>
            <person name="Overmann J."/>
            <person name="Amann R."/>
            <person name="Jetten M.S.M."/>
            <person name="Mascher T."/>
            <person name="Medema M.H."/>
            <person name="Devos D.P."/>
            <person name="Kaster A.-K."/>
            <person name="Ovreas L."/>
            <person name="Rohde M."/>
            <person name="Galperin M.Y."/>
            <person name="Jogler C."/>
        </authorList>
    </citation>
    <scope>NUCLEOTIDE SEQUENCE [LARGE SCALE GENOMIC DNA]</scope>
    <source>
        <strain evidence="3 4">Mal52</strain>
    </source>
</reference>
<keyword evidence="1" id="KW-0472">Membrane</keyword>
<evidence type="ECO:0000256" key="1">
    <source>
        <dbReference type="SAM" id="Phobius"/>
    </source>
</evidence>